<organism evidence="7 8">
    <name type="scientific">Rugosimonospora acidiphila</name>
    <dbReference type="NCBI Taxonomy" id="556531"/>
    <lineage>
        <taxon>Bacteria</taxon>
        <taxon>Bacillati</taxon>
        <taxon>Actinomycetota</taxon>
        <taxon>Actinomycetes</taxon>
        <taxon>Micromonosporales</taxon>
        <taxon>Micromonosporaceae</taxon>
        <taxon>Rugosimonospora</taxon>
    </lineage>
</organism>
<keyword evidence="8" id="KW-1185">Reference proteome</keyword>
<dbReference type="InterPro" id="IPR009057">
    <property type="entry name" value="Homeodomain-like_sf"/>
</dbReference>
<evidence type="ECO:0000256" key="3">
    <source>
        <dbReference type="ARBA" id="ARBA00023163"/>
    </source>
</evidence>
<evidence type="ECO:0000259" key="6">
    <source>
        <dbReference type="PROSITE" id="PS50977"/>
    </source>
</evidence>
<comment type="caution">
    <text evidence="7">The sequence shown here is derived from an EMBL/GenBank/DDBJ whole genome shotgun (WGS) entry which is preliminary data.</text>
</comment>
<feature type="domain" description="HTH tetR-type" evidence="6">
    <location>
        <begin position="31"/>
        <end position="91"/>
    </location>
</feature>
<accession>A0ABP9RNA1</accession>
<keyword evidence="1" id="KW-0805">Transcription regulation</keyword>
<name>A0ABP9RNA1_9ACTN</name>
<feature type="region of interest" description="Disordered" evidence="5">
    <location>
        <begin position="1"/>
        <end position="31"/>
    </location>
</feature>
<dbReference type="InterPro" id="IPR050109">
    <property type="entry name" value="HTH-type_TetR-like_transc_reg"/>
</dbReference>
<dbReference type="PANTHER" id="PTHR30055">
    <property type="entry name" value="HTH-TYPE TRANSCRIPTIONAL REGULATOR RUTR"/>
    <property type="match status" value="1"/>
</dbReference>
<dbReference type="RefSeq" id="WP_345627408.1">
    <property type="nucleotide sequence ID" value="NZ_BAABJQ010000004.1"/>
</dbReference>
<dbReference type="Pfam" id="PF00440">
    <property type="entry name" value="TetR_N"/>
    <property type="match status" value="1"/>
</dbReference>
<dbReference type="SUPFAM" id="SSF48498">
    <property type="entry name" value="Tetracyclin repressor-like, C-terminal domain"/>
    <property type="match status" value="1"/>
</dbReference>
<reference evidence="8" key="1">
    <citation type="journal article" date="2019" name="Int. J. Syst. Evol. Microbiol.">
        <title>The Global Catalogue of Microorganisms (GCM) 10K type strain sequencing project: providing services to taxonomists for standard genome sequencing and annotation.</title>
        <authorList>
            <consortium name="The Broad Institute Genomics Platform"/>
            <consortium name="The Broad Institute Genome Sequencing Center for Infectious Disease"/>
            <person name="Wu L."/>
            <person name="Ma J."/>
        </authorList>
    </citation>
    <scope>NUCLEOTIDE SEQUENCE [LARGE SCALE GENOMIC DNA]</scope>
    <source>
        <strain evidence="8">JCM 18304</strain>
    </source>
</reference>
<dbReference type="Proteomes" id="UP001501570">
    <property type="component" value="Unassembled WGS sequence"/>
</dbReference>
<evidence type="ECO:0000256" key="5">
    <source>
        <dbReference type="SAM" id="MobiDB-lite"/>
    </source>
</evidence>
<sequence length="243" mass="26478">MQPTRQPGRPEGGSSGQRRRGPGRPPATGDAVSAQRILDAALHAFATQGYDGVSVRTLNREIGVSHSLINQRFGSKEGLWRAAVDYGFGEITRELAGVFDPTLTDPLEQLRLWIRRFLQLSARHPELVGLMNIEGRQDTPRLAYLYDTYVQPAMAPASVLLEHLADAGRIRRVPLRTFHFLVVHGGAASHTLTALAEHFDPTPPLAPQEVEEHARLVADLLVDGLRLDSPSTATETGGEGSVT</sequence>
<dbReference type="PROSITE" id="PS50977">
    <property type="entry name" value="HTH_TETR_2"/>
    <property type="match status" value="1"/>
</dbReference>
<evidence type="ECO:0000256" key="1">
    <source>
        <dbReference type="ARBA" id="ARBA00023015"/>
    </source>
</evidence>
<keyword evidence="3" id="KW-0804">Transcription</keyword>
<evidence type="ECO:0000313" key="7">
    <source>
        <dbReference type="EMBL" id="GAA5181193.1"/>
    </source>
</evidence>
<proteinExistence type="predicted"/>
<dbReference type="SUPFAM" id="SSF46689">
    <property type="entry name" value="Homeodomain-like"/>
    <property type="match status" value="1"/>
</dbReference>
<dbReference type="InterPro" id="IPR036271">
    <property type="entry name" value="Tet_transcr_reg_TetR-rel_C_sf"/>
</dbReference>
<gene>
    <name evidence="7" type="ORF">GCM10023322_15240</name>
</gene>
<dbReference type="EMBL" id="BAABJQ010000004">
    <property type="protein sequence ID" value="GAA5181193.1"/>
    <property type="molecule type" value="Genomic_DNA"/>
</dbReference>
<evidence type="ECO:0000256" key="2">
    <source>
        <dbReference type="ARBA" id="ARBA00023125"/>
    </source>
</evidence>
<evidence type="ECO:0000313" key="8">
    <source>
        <dbReference type="Proteomes" id="UP001501570"/>
    </source>
</evidence>
<dbReference type="PANTHER" id="PTHR30055:SF234">
    <property type="entry name" value="HTH-TYPE TRANSCRIPTIONAL REGULATOR BETI"/>
    <property type="match status" value="1"/>
</dbReference>
<protein>
    <submittedName>
        <fullName evidence="7">TetR/AcrR family transcriptional regulator</fullName>
    </submittedName>
</protein>
<feature type="DNA-binding region" description="H-T-H motif" evidence="4">
    <location>
        <begin position="54"/>
        <end position="73"/>
    </location>
</feature>
<dbReference type="InterPro" id="IPR001647">
    <property type="entry name" value="HTH_TetR"/>
</dbReference>
<keyword evidence="2 4" id="KW-0238">DNA-binding</keyword>
<dbReference type="Gene3D" id="1.10.357.10">
    <property type="entry name" value="Tetracycline Repressor, domain 2"/>
    <property type="match status" value="1"/>
</dbReference>
<evidence type="ECO:0000256" key="4">
    <source>
        <dbReference type="PROSITE-ProRule" id="PRU00335"/>
    </source>
</evidence>